<dbReference type="EMBL" id="JAVDYB010000001">
    <property type="protein sequence ID" value="MDR7277915.1"/>
    <property type="molecule type" value="Genomic_DNA"/>
</dbReference>
<proteinExistence type="inferred from homology"/>
<evidence type="ECO:0000313" key="3">
    <source>
        <dbReference type="EMBL" id="MDR7277915.1"/>
    </source>
</evidence>
<dbReference type="SUPFAM" id="SSF51735">
    <property type="entry name" value="NAD(P)-binding Rossmann-fold domains"/>
    <property type="match status" value="1"/>
</dbReference>
<dbReference type="PANTHER" id="PTHR24320">
    <property type="entry name" value="RETINOL DEHYDROGENASE"/>
    <property type="match status" value="1"/>
</dbReference>
<accession>A0AAE3YSP1</accession>
<dbReference type="InterPro" id="IPR036291">
    <property type="entry name" value="NAD(P)-bd_dom_sf"/>
</dbReference>
<dbReference type="RefSeq" id="WP_310370504.1">
    <property type="nucleotide sequence ID" value="NZ_JAVDYB010000001.1"/>
</dbReference>
<comment type="caution">
    <text evidence="3">The sequence shown here is derived from an EMBL/GenBank/DDBJ whole genome shotgun (WGS) entry which is preliminary data.</text>
</comment>
<dbReference type="PRINTS" id="PR00081">
    <property type="entry name" value="GDHRDH"/>
</dbReference>
<keyword evidence="2" id="KW-0560">Oxidoreductase</keyword>
<dbReference type="PANTHER" id="PTHR24320:SF274">
    <property type="entry name" value="CHAIN DEHYDROGENASE, PUTATIVE (AFU_ORTHOLOGUE AFUA_4G00440)-RELATED"/>
    <property type="match status" value="1"/>
</dbReference>
<dbReference type="Proteomes" id="UP001183643">
    <property type="component" value="Unassembled WGS sequence"/>
</dbReference>
<dbReference type="Pfam" id="PF00106">
    <property type="entry name" value="adh_short"/>
    <property type="match status" value="1"/>
</dbReference>
<protein>
    <submittedName>
        <fullName evidence="3">NAD(P)-dependent dehydrogenase (Short-subunit alcohol dehydrogenase family)</fullName>
    </submittedName>
</protein>
<comment type="similarity">
    <text evidence="1">Belongs to the short-chain dehydrogenases/reductases (SDR) family.</text>
</comment>
<reference evidence="3" key="1">
    <citation type="submission" date="2023-07" db="EMBL/GenBank/DDBJ databases">
        <title>Sequencing the genomes of 1000 actinobacteria strains.</title>
        <authorList>
            <person name="Klenk H.-P."/>
        </authorList>
    </citation>
    <scope>NUCLEOTIDE SEQUENCE</scope>
    <source>
        <strain evidence="3">DSM 44707</strain>
    </source>
</reference>
<sequence length="255" mass="27034">MARVLITGSSSGIGRAGANALVAQGHEVVLHARNERRAAEAGQAVPGALGIAIGDLSSFAATRKLAVQAAEFGPYDTIVLNAGVGRLHDPDRALSEDGNELTFQVNTLSAYLLTALLPRPKRLVFTSSALAGQGVLDLDDPNYERRPYHGREAYCSTKLHLVLLAFGLGRRWPEVESIAFDPGFVATQMTVRNGDVAPLDAQHAGDRLARVAVAGTTAANRYDTERAWQPGAAELDPARQDGLLRVCATLTGVTI</sequence>
<dbReference type="InterPro" id="IPR002347">
    <property type="entry name" value="SDR_fam"/>
</dbReference>
<dbReference type="Gene3D" id="3.40.50.720">
    <property type="entry name" value="NAD(P)-binding Rossmann-like Domain"/>
    <property type="match status" value="1"/>
</dbReference>
<dbReference type="GO" id="GO:0016491">
    <property type="term" value="F:oxidoreductase activity"/>
    <property type="evidence" value="ECO:0007669"/>
    <property type="project" value="UniProtKB-KW"/>
</dbReference>
<evidence type="ECO:0000256" key="1">
    <source>
        <dbReference type="ARBA" id="ARBA00006484"/>
    </source>
</evidence>
<gene>
    <name evidence="3" type="ORF">J2S41_004693</name>
</gene>
<evidence type="ECO:0000256" key="2">
    <source>
        <dbReference type="ARBA" id="ARBA00023002"/>
    </source>
</evidence>
<keyword evidence="4" id="KW-1185">Reference proteome</keyword>
<organism evidence="3 4">
    <name type="scientific">Catenuloplanes atrovinosus</name>
    <dbReference type="NCBI Taxonomy" id="137266"/>
    <lineage>
        <taxon>Bacteria</taxon>
        <taxon>Bacillati</taxon>
        <taxon>Actinomycetota</taxon>
        <taxon>Actinomycetes</taxon>
        <taxon>Micromonosporales</taxon>
        <taxon>Micromonosporaceae</taxon>
        <taxon>Catenuloplanes</taxon>
    </lineage>
</organism>
<evidence type="ECO:0000313" key="4">
    <source>
        <dbReference type="Proteomes" id="UP001183643"/>
    </source>
</evidence>
<dbReference type="AlphaFoldDB" id="A0AAE3YSP1"/>
<name>A0AAE3YSP1_9ACTN</name>